<accession>A0A2S2E6U9</accession>
<dbReference type="SMART" id="SM00487">
    <property type="entry name" value="DEXDc"/>
    <property type="match status" value="1"/>
</dbReference>
<keyword evidence="1 7" id="KW-0963">Cytoplasm</keyword>
<keyword evidence="2 7" id="KW-0547">Nucleotide-binding</keyword>
<feature type="domain" description="Helicase ATP-binding" evidence="10">
    <location>
        <begin position="40"/>
        <end position="216"/>
    </location>
</feature>
<dbReference type="InterPro" id="IPR050079">
    <property type="entry name" value="DEAD_box_RNA_helicase"/>
</dbReference>
<comment type="function">
    <text evidence="7">DEAD-box RNA helicase involved in RNA degradation. Has RNA-dependent ATPase activity and unwinds double-stranded RNA.</text>
</comment>
<keyword evidence="14" id="KW-1185">Reference proteome</keyword>
<dbReference type="PROSITE" id="PS51195">
    <property type="entry name" value="Q_MOTIF"/>
    <property type="match status" value="1"/>
</dbReference>
<keyword evidence="3 7" id="KW-0378">Hydrolase</keyword>
<dbReference type="GO" id="GO:0016887">
    <property type="term" value="F:ATP hydrolysis activity"/>
    <property type="evidence" value="ECO:0007669"/>
    <property type="project" value="RHEA"/>
</dbReference>
<evidence type="ECO:0000256" key="9">
    <source>
        <dbReference type="SAM" id="MobiDB-lite"/>
    </source>
</evidence>
<dbReference type="PANTHER" id="PTHR47959:SF10">
    <property type="entry name" value="ATP-DEPENDENT RNA HELICASE RHLB"/>
    <property type="match status" value="1"/>
</dbReference>
<feature type="compositionally biased region" description="Basic residues" evidence="9">
    <location>
        <begin position="395"/>
        <end position="420"/>
    </location>
</feature>
<dbReference type="EC" id="3.6.4.13" evidence="7"/>
<dbReference type="EMBL" id="CP029347">
    <property type="protein sequence ID" value="AWL13262.1"/>
    <property type="molecule type" value="Genomic_DNA"/>
</dbReference>
<dbReference type="InterPro" id="IPR044742">
    <property type="entry name" value="DEAD/DEAH_RhlB"/>
</dbReference>
<sequence>MQTTYLTDTHFSELALHPDVVKALSESNFQHCTPIQALSIPTMVEGRDVAGQAQTGTGKTIAFLAGTFHHLLKAENPSGNQPRAIIMAPTRELAVQIFNDAEMLSQHTGLSLGLIYGGEGYQSQREVLEKGVDIIIGTTGRIIDYYKQGLFSLEHIQVAVLDEADRMFDLGFIKDIRYLFRRMPEATKRLSMLFSATLSMRVQELAYEHMNDPVHLQIEPQQMTASRVQEELFYPSNEDKMLLLLTLLEEEWPDKAIVFANTKHACEKLYDWLKADKHRVGLLSGDVPQKKRLSIMDQFSKGKLDILVATDVAARGLHIEKVTHVFNYDLPDDAEDYVHRIGRTGRAGKSGHAISFACEKYALNLPAIEEYIRHPIPVSDYDASALLDDLTPPKPHYKKRMQSGKNYNKGRSRNPKKSNR</sequence>
<dbReference type="GO" id="GO:0003723">
    <property type="term" value="F:RNA binding"/>
    <property type="evidence" value="ECO:0007669"/>
    <property type="project" value="UniProtKB-UniRule"/>
</dbReference>
<feature type="short sequence motif" description="Q motif" evidence="8">
    <location>
        <begin position="9"/>
        <end position="37"/>
    </location>
</feature>
<evidence type="ECO:0000256" key="4">
    <source>
        <dbReference type="ARBA" id="ARBA00022806"/>
    </source>
</evidence>
<evidence type="ECO:0000256" key="8">
    <source>
        <dbReference type="PROSITE-ProRule" id="PRU00552"/>
    </source>
</evidence>
<dbReference type="CDD" id="cd18787">
    <property type="entry name" value="SF2_C_DEAD"/>
    <property type="match status" value="1"/>
</dbReference>
<dbReference type="Gene3D" id="3.40.50.300">
    <property type="entry name" value="P-loop containing nucleotide triphosphate hydrolases"/>
    <property type="match status" value="2"/>
</dbReference>
<evidence type="ECO:0000256" key="6">
    <source>
        <dbReference type="ARBA" id="ARBA00022884"/>
    </source>
</evidence>
<dbReference type="FunFam" id="3.40.50.300:FF:000312">
    <property type="entry name" value="ATP-dependent RNA helicase RhlB"/>
    <property type="match status" value="1"/>
</dbReference>
<evidence type="ECO:0000313" key="14">
    <source>
        <dbReference type="Proteomes" id="UP000245728"/>
    </source>
</evidence>
<dbReference type="SMART" id="SM00490">
    <property type="entry name" value="HELICc"/>
    <property type="match status" value="1"/>
</dbReference>
<dbReference type="RefSeq" id="WP_109340770.1">
    <property type="nucleotide sequence ID" value="NZ_CP029347.1"/>
</dbReference>
<dbReference type="HAMAP" id="MF_00661">
    <property type="entry name" value="DEAD_helicase_RhlB"/>
    <property type="match status" value="1"/>
</dbReference>
<organism evidence="13 14">
    <name type="scientific">Saliniradius amylolyticus</name>
    <dbReference type="NCBI Taxonomy" id="2183582"/>
    <lineage>
        <taxon>Bacteria</taxon>
        <taxon>Pseudomonadati</taxon>
        <taxon>Pseudomonadota</taxon>
        <taxon>Gammaproteobacteria</taxon>
        <taxon>Alteromonadales</taxon>
        <taxon>Alteromonadaceae</taxon>
        <taxon>Saliniradius</taxon>
    </lineage>
</organism>
<dbReference type="InterPro" id="IPR000629">
    <property type="entry name" value="RNA-helicase_DEAD-box_CS"/>
</dbReference>
<proteinExistence type="inferred from homology"/>
<evidence type="ECO:0000259" key="10">
    <source>
        <dbReference type="PROSITE" id="PS51192"/>
    </source>
</evidence>
<evidence type="ECO:0000256" key="1">
    <source>
        <dbReference type="ARBA" id="ARBA00022490"/>
    </source>
</evidence>
<feature type="domain" description="Helicase C-terminal" evidence="11">
    <location>
        <begin position="240"/>
        <end position="391"/>
    </location>
</feature>
<dbReference type="PROSITE" id="PS51192">
    <property type="entry name" value="HELICASE_ATP_BIND_1"/>
    <property type="match status" value="1"/>
</dbReference>
<name>A0A2S2E6U9_9ALTE</name>
<evidence type="ECO:0000256" key="2">
    <source>
        <dbReference type="ARBA" id="ARBA00022741"/>
    </source>
</evidence>
<evidence type="ECO:0000256" key="5">
    <source>
        <dbReference type="ARBA" id="ARBA00022840"/>
    </source>
</evidence>
<keyword evidence="5 7" id="KW-0067">ATP-binding</keyword>
<dbReference type="OrthoDB" id="9805696at2"/>
<keyword evidence="6 7" id="KW-0694">RNA-binding</keyword>
<dbReference type="GO" id="GO:0003724">
    <property type="term" value="F:RNA helicase activity"/>
    <property type="evidence" value="ECO:0007669"/>
    <property type="project" value="UniProtKB-UniRule"/>
</dbReference>
<comment type="subcellular location">
    <subcellularLocation>
        <location evidence="7">Cytoplasm</location>
    </subcellularLocation>
</comment>
<dbReference type="NCBIfam" id="NF003419">
    <property type="entry name" value="PRK04837.1"/>
    <property type="match status" value="1"/>
</dbReference>
<evidence type="ECO:0000256" key="3">
    <source>
        <dbReference type="ARBA" id="ARBA00022801"/>
    </source>
</evidence>
<feature type="region of interest" description="Disordered" evidence="9">
    <location>
        <begin position="389"/>
        <end position="420"/>
    </location>
</feature>
<keyword evidence="4 7" id="KW-0347">Helicase</keyword>
<feature type="domain" description="DEAD-box RNA helicase Q" evidence="12">
    <location>
        <begin position="9"/>
        <end position="37"/>
    </location>
</feature>
<dbReference type="PROSITE" id="PS51194">
    <property type="entry name" value="HELICASE_CTER"/>
    <property type="match status" value="1"/>
</dbReference>
<evidence type="ECO:0000256" key="7">
    <source>
        <dbReference type="HAMAP-Rule" id="MF_00661"/>
    </source>
</evidence>
<dbReference type="InterPro" id="IPR001650">
    <property type="entry name" value="Helicase_C-like"/>
</dbReference>
<dbReference type="GO" id="GO:0005829">
    <property type="term" value="C:cytosol"/>
    <property type="evidence" value="ECO:0007669"/>
    <property type="project" value="TreeGrafter"/>
</dbReference>
<comment type="catalytic activity">
    <reaction evidence="7">
        <text>ATP + H2O = ADP + phosphate + H(+)</text>
        <dbReference type="Rhea" id="RHEA:13065"/>
        <dbReference type="ChEBI" id="CHEBI:15377"/>
        <dbReference type="ChEBI" id="CHEBI:15378"/>
        <dbReference type="ChEBI" id="CHEBI:30616"/>
        <dbReference type="ChEBI" id="CHEBI:43474"/>
        <dbReference type="ChEBI" id="CHEBI:456216"/>
        <dbReference type="EC" id="3.6.4.13"/>
    </reaction>
</comment>
<gene>
    <name evidence="7" type="primary">rhlB</name>
    <name evidence="13" type="ORF">HMF8227_02813</name>
</gene>
<evidence type="ECO:0000259" key="12">
    <source>
        <dbReference type="PROSITE" id="PS51195"/>
    </source>
</evidence>
<dbReference type="SUPFAM" id="SSF52540">
    <property type="entry name" value="P-loop containing nucleoside triphosphate hydrolases"/>
    <property type="match status" value="1"/>
</dbReference>
<dbReference type="InterPro" id="IPR014001">
    <property type="entry name" value="Helicase_ATP-bd"/>
</dbReference>
<dbReference type="InterPro" id="IPR014014">
    <property type="entry name" value="RNA_helicase_DEAD_Q_motif"/>
</dbReference>
<comment type="similarity">
    <text evidence="7">Belongs to the DEAD box helicase family. RhlB subfamily.</text>
</comment>
<dbReference type="Pfam" id="PF00270">
    <property type="entry name" value="DEAD"/>
    <property type="match status" value="1"/>
</dbReference>
<dbReference type="Pfam" id="PF00271">
    <property type="entry name" value="Helicase_C"/>
    <property type="match status" value="1"/>
</dbReference>
<dbReference type="KEGG" id="salh:HMF8227_02813"/>
<dbReference type="InterPro" id="IPR011545">
    <property type="entry name" value="DEAD/DEAH_box_helicase_dom"/>
</dbReference>
<dbReference type="PROSITE" id="PS00039">
    <property type="entry name" value="DEAD_ATP_HELICASE"/>
    <property type="match status" value="1"/>
</dbReference>
<dbReference type="CDD" id="cd00268">
    <property type="entry name" value="DEADc"/>
    <property type="match status" value="1"/>
</dbReference>
<dbReference type="InterPro" id="IPR027417">
    <property type="entry name" value="P-loop_NTPase"/>
</dbReference>
<dbReference type="InterPro" id="IPR023554">
    <property type="entry name" value="RNA_helicase_ATP-dep_RhlB"/>
</dbReference>
<protein>
    <recommendedName>
        <fullName evidence="7">ATP-dependent RNA helicase RhlB</fullName>
        <ecNumber evidence="7">3.6.4.13</ecNumber>
    </recommendedName>
</protein>
<dbReference type="GO" id="GO:0005524">
    <property type="term" value="F:ATP binding"/>
    <property type="evidence" value="ECO:0007669"/>
    <property type="project" value="UniProtKB-UniRule"/>
</dbReference>
<dbReference type="PANTHER" id="PTHR47959">
    <property type="entry name" value="ATP-DEPENDENT RNA HELICASE RHLE-RELATED"/>
    <property type="match status" value="1"/>
</dbReference>
<reference evidence="13 14" key="1">
    <citation type="submission" date="2018-05" db="EMBL/GenBank/DDBJ databases">
        <title>Salinimonas sp. HMF8227 Genome sequencing and assembly.</title>
        <authorList>
            <person name="Kang H."/>
            <person name="Kang J."/>
            <person name="Cha I."/>
            <person name="Kim H."/>
            <person name="Joh K."/>
        </authorList>
    </citation>
    <scope>NUCLEOTIDE SEQUENCE [LARGE SCALE GENOMIC DNA]</scope>
    <source>
        <strain evidence="13 14">HMF8227</strain>
    </source>
</reference>
<evidence type="ECO:0000313" key="13">
    <source>
        <dbReference type="EMBL" id="AWL13262.1"/>
    </source>
</evidence>
<dbReference type="Proteomes" id="UP000245728">
    <property type="component" value="Chromosome"/>
</dbReference>
<dbReference type="AlphaFoldDB" id="A0A2S2E6U9"/>
<dbReference type="GO" id="GO:0006401">
    <property type="term" value="P:RNA catabolic process"/>
    <property type="evidence" value="ECO:0007669"/>
    <property type="project" value="UniProtKB-UniRule"/>
</dbReference>
<comment type="subunit">
    <text evidence="7">Component of the RNA degradosome, which is a multiprotein complex involved in RNA processing and mRNA degradation.</text>
</comment>
<evidence type="ECO:0000259" key="11">
    <source>
        <dbReference type="PROSITE" id="PS51194"/>
    </source>
</evidence>